<evidence type="ECO:0000313" key="3">
    <source>
        <dbReference type="Proteomes" id="UP000248840"/>
    </source>
</evidence>
<dbReference type="Pfam" id="PF13619">
    <property type="entry name" value="KTSC"/>
    <property type="match status" value="1"/>
</dbReference>
<dbReference type="InterPro" id="IPR025309">
    <property type="entry name" value="KTSC_dom"/>
</dbReference>
<evidence type="ECO:0000259" key="1">
    <source>
        <dbReference type="Pfam" id="PF13619"/>
    </source>
</evidence>
<dbReference type="Proteomes" id="UP000248840">
    <property type="component" value="Unassembled WGS sequence"/>
</dbReference>
<sequence length="115" mass="13364">MKYLISIFFLMIVSCSGNCDNISKKFNSYDEAISLVRSTDFSVEEKVDTDSSWIDSIEYYSCDEVSGYLIVNTKKGKSYIHKNVPIQVWNEFKNADSFGRFYNQNIKGNYYLNIN</sequence>
<protein>
    <submittedName>
        <fullName evidence="2">KTSC domain-containing protein</fullName>
    </submittedName>
</protein>
<organism evidence="2 3">
    <name type="scientific">Flavobacterium aciduliphilum</name>
    <dbReference type="NCBI Taxonomy" id="1101402"/>
    <lineage>
        <taxon>Bacteria</taxon>
        <taxon>Pseudomonadati</taxon>
        <taxon>Bacteroidota</taxon>
        <taxon>Flavobacteriia</taxon>
        <taxon>Flavobacteriales</taxon>
        <taxon>Flavobacteriaceae</taxon>
        <taxon>Flavobacterium</taxon>
    </lineage>
</organism>
<dbReference type="AlphaFoldDB" id="A0A328YK34"/>
<dbReference type="EMBL" id="QLSZ01000002">
    <property type="protein sequence ID" value="RAR74249.1"/>
    <property type="molecule type" value="Genomic_DNA"/>
</dbReference>
<accession>A0A328YK34</accession>
<reference evidence="2 3" key="1">
    <citation type="submission" date="2018-06" db="EMBL/GenBank/DDBJ databases">
        <title>Genomic Encyclopedia of Archaeal and Bacterial Type Strains, Phase II (KMG-II): from individual species to whole genera.</title>
        <authorList>
            <person name="Goeker M."/>
        </authorList>
    </citation>
    <scope>NUCLEOTIDE SEQUENCE [LARGE SCALE GENOMIC DNA]</scope>
    <source>
        <strain evidence="2 3">DSM 25663</strain>
    </source>
</reference>
<keyword evidence="3" id="KW-1185">Reference proteome</keyword>
<name>A0A328YK34_9FLAO</name>
<dbReference type="PROSITE" id="PS51257">
    <property type="entry name" value="PROKAR_LIPOPROTEIN"/>
    <property type="match status" value="1"/>
</dbReference>
<gene>
    <name evidence="2" type="ORF">CLV55_102182</name>
</gene>
<proteinExistence type="predicted"/>
<comment type="caution">
    <text evidence="2">The sequence shown here is derived from an EMBL/GenBank/DDBJ whole genome shotgun (WGS) entry which is preliminary data.</text>
</comment>
<feature type="domain" description="KTSC" evidence="1">
    <location>
        <begin position="51"/>
        <end position="110"/>
    </location>
</feature>
<evidence type="ECO:0000313" key="2">
    <source>
        <dbReference type="EMBL" id="RAR74249.1"/>
    </source>
</evidence>